<dbReference type="InterPro" id="IPR039745">
    <property type="entry name" value="Vps54"/>
</dbReference>
<dbReference type="Pfam" id="PF10475">
    <property type="entry name" value="Vps54_N"/>
    <property type="match status" value="1"/>
</dbReference>
<evidence type="ECO:0000256" key="5">
    <source>
        <dbReference type="ARBA" id="ARBA00022927"/>
    </source>
</evidence>
<organism evidence="10 11">
    <name type="scientific">Coptotermes formosanus</name>
    <name type="common">Formosan subterranean termite</name>
    <dbReference type="NCBI Taxonomy" id="36987"/>
    <lineage>
        <taxon>Eukaryota</taxon>
        <taxon>Metazoa</taxon>
        <taxon>Ecdysozoa</taxon>
        <taxon>Arthropoda</taxon>
        <taxon>Hexapoda</taxon>
        <taxon>Insecta</taxon>
        <taxon>Pterygota</taxon>
        <taxon>Neoptera</taxon>
        <taxon>Polyneoptera</taxon>
        <taxon>Dictyoptera</taxon>
        <taxon>Blattodea</taxon>
        <taxon>Blattoidea</taxon>
        <taxon>Termitoidae</taxon>
        <taxon>Rhinotermitidae</taxon>
        <taxon>Coptotermes</taxon>
    </lineage>
</organism>
<dbReference type="Gene3D" id="6.10.250.860">
    <property type="match status" value="1"/>
</dbReference>
<dbReference type="EMBL" id="BLKM01000887">
    <property type="protein sequence ID" value="GFG39246.1"/>
    <property type="molecule type" value="Genomic_DNA"/>
</dbReference>
<dbReference type="GO" id="GO:0042147">
    <property type="term" value="P:retrograde transport, endosome to Golgi"/>
    <property type="evidence" value="ECO:0007669"/>
    <property type="project" value="InterPro"/>
</dbReference>
<sequence length="1070" mass="121642">MAVANLVPFNHGRVINGSERGCNWYCASFVNQSISQSHLRDRHCSREGGSYVCRYGYNGVCSSLPVEGVSDKDYEDHVYKHHVFPNQFAAKARRGNFRKLMNQQTSDQPNVLDVGEKWSVYSAAQNLPAVLNDPNRGKQRDFFTKTWGDSFVEKTDIPKPHYLPDINHVHFESYLRKIARRYHKHTRINAAAPKWSPHNELLQHFPRVKAARSLERSRFDINSIPKIFLQANLDLSHVDTFKAVFPFSKDPHSPVTNGQDVQSTQRSEKLLQEKLSHYLDIVEVQIAQQVAQKSEAFFHAMTSHDTLMEQLTHTINVVKALRERIHHIDNTLVKDSLNILRLERIRCNHLLVYNKVKLMATVHQTQPMIQLLLSTPDYVAALDLISTTQEILVQELAGVHSFRHLSSQLLEMEHLIDKMLSTEFERYATADLNRPLVEHQQVLEGDKLVSIIFGMLRQKHFHFIDTYKDEAFTTIKAAVKQMVIEVVAASDSGDSELALTGLGDQLQGLELQDWLRLLENTTSTLLCLVHRVKAVHDVMQHATDVSAGKIPESSENLANSFLSTEEHRRVVGKLHDLVTSVCDYAHERVAQLLSAPSHAQPTEQRDKNNVCQMQVRSGEKQEQTQDTPLHNAYWLVDKATASQICDLARVIDAFTENCEKVSGKTSTALRAAFRVQASKFVQRFHQERKTKLSLILDSERWKQADVPEEFQCLVTHISDTGNFSLAKHETEPKIDDRTPSDVLMVGKEKYAVVGTVLLLLKMVAEYCVCAKHLIVMAPNLCRYLAELLQLFNSRCCQLVLGAGALHVAGLKTITTTNLALASRALQLLLWLIPHVKDHFQEVLERHHQTQPHPYRNISGVSHFDGVEKDVNSHVQEIEGKVLSIVNNLVTAQLNQWDARPPVPSQAFRNISRHLTKLHEAVSNILPETQVENLYRTVNKTFKDKLRDQLMKMNVVNNGGPQHGVVSESALILSTDTAVQGSQRYQSEVRLRVRDEMERSSAQKQLYEINKRREKCICRSSMNPYVKLRGAMEQESTSKIFGARKQVTVNCKTNSTNLLSCPVLLRGKWMK</sequence>
<dbReference type="PANTHER" id="PTHR12965:SF0">
    <property type="entry name" value="VACUOLAR PROTEIN SORTING-ASSOCIATED PROTEIN 54"/>
    <property type="match status" value="1"/>
</dbReference>
<dbReference type="OrthoDB" id="10259024at2759"/>
<feature type="domain" description="Vacuolar protein sorting-associated protein 54 N-terminal" evidence="9">
    <location>
        <begin position="272"/>
        <end position="482"/>
    </location>
</feature>
<evidence type="ECO:0000256" key="1">
    <source>
        <dbReference type="ARBA" id="ARBA00004601"/>
    </source>
</evidence>
<evidence type="ECO:0000256" key="7">
    <source>
        <dbReference type="ARBA" id="ARBA00023054"/>
    </source>
</evidence>
<dbReference type="Proteomes" id="UP000502823">
    <property type="component" value="Unassembled WGS sequence"/>
</dbReference>
<proteinExistence type="inferred from homology"/>
<evidence type="ECO:0000259" key="8">
    <source>
        <dbReference type="Pfam" id="PF07928"/>
    </source>
</evidence>
<reference evidence="11" key="1">
    <citation type="submission" date="2020-01" db="EMBL/GenBank/DDBJ databases">
        <title>Draft genome sequence of the Termite Coptotermes fromosanus.</title>
        <authorList>
            <person name="Itakura S."/>
            <person name="Yosikawa Y."/>
            <person name="Umezawa K."/>
        </authorList>
    </citation>
    <scope>NUCLEOTIDE SEQUENCE [LARGE SCALE GENOMIC DNA]</scope>
</reference>
<comment type="similarity">
    <text evidence="2">Belongs to the VPS54 family.</text>
</comment>
<feature type="domain" description="Vacuolar protein sorting-associated protein 54 C-terminal" evidence="8">
    <location>
        <begin position="747"/>
        <end position="887"/>
    </location>
</feature>
<comment type="caution">
    <text evidence="10">The sequence shown here is derived from an EMBL/GenBank/DDBJ whole genome shotgun (WGS) entry which is preliminary data.</text>
</comment>
<dbReference type="GO" id="GO:0015031">
    <property type="term" value="P:protein transport"/>
    <property type="evidence" value="ECO:0007669"/>
    <property type="project" value="UniProtKB-KW"/>
</dbReference>
<dbReference type="InterPro" id="IPR019515">
    <property type="entry name" value="VPS54_N"/>
</dbReference>
<evidence type="ECO:0000313" key="10">
    <source>
        <dbReference type="EMBL" id="GFG39246.1"/>
    </source>
</evidence>
<dbReference type="GO" id="GO:0006896">
    <property type="term" value="P:Golgi to vacuole transport"/>
    <property type="evidence" value="ECO:0007669"/>
    <property type="project" value="TreeGrafter"/>
</dbReference>
<evidence type="ECO:0000256" key="4">
    <source>
        <dbReference type="ARBA" id="ARBA00022448"/>
    </source>
</evidence>
<dbReference type="GO" id="GO:0005829">
    <property type="term" value="C:cytosol"/>
    <property type="evidence" value="ECO:0007669"/>
    <property type="project" value="GOC"/>
</dbReference>
<dbReference type="Gene3D" id="1.20.1280.130">
    <property type="match status" value="1"/>
</dbReference>
<dbReference type="InterPro" id="IPR012501">
    <property type="entry name" value="Vps54_C"/>
</dbReference>
<evidence type="ECO:0000256" key="2">
    <source>
        <dbReference type="ARBA" id="ARBA00009150"/>
    </source>
</evidence>
<name>A0A6L2Q3E7_COPFO</name>
<dbReference type="InParanoid" id="A0A6L2Q3E7"/>
<accession>A0A6L2Q3E7</accession>
<evidence type="ECO:0000256" key="3">
    <source>
        <dbReference type="ARBA" id="ARBA00017665"/>
    </source>
</evidence>
<protein>
    <recommendedName>
        <fullName evidence="3">Vacuolar protein sorting-associated protein 54</fullName>
    </recommendedName>
</protein>
<dbReference type="GO" id="GO:0019905">
    <property type="term" value="F:syntaxin binding"/>
    <property type="evidence" value="ECO:0007669"/>
    <property type="project" value="TreeGrafter"/>
</dbReference>
<evidence type="ECO:0000259" key="9">
    <source>
        <dbReference type="Pfam" id="PF10475"/>
    </source>
</evidence>
<keyword evidence="6" id="KW-0333">Golgi apparatus</keyword>
<dbReference type="Pfam" id="PF07928">
    <property type="entry name" value="Vps54"/>
    <property type="match status" value="1"/>
</dbReference>
<evidence type="ECO:0000256" key="6">
    <source>
        <dbReference type="ARBA" id="ARBA00023034"/>
    </source>
</evidence>
<evidence type="ECO:0000313" key="11">
    <source>
        <dbReference type="Proteomes" id="UP000502823"/>
    </source>
</evidence>
<keyword evidence="7" id="KW-0175">Coiled coil</keyword>
<keyword evidence="4" id="KW-0813">Transport</keyword>
<dbReference type="PANTHER" id="PTHR12965">
    <property type="entry name" value="VACUOLAR PROTEIN SORTING 54"/>
    <property type="match status" value="1"/>
</dbReference>
<keyword evidence="11" id="KW-1185">Reference proteome</keyword>
<keyword evidence="5" id="KW-0653">Protein transport</keyword>
<dbReference type="AlphaFoldDB" id="A0A6L2Q3E7"/>
<dbReference type="GO" id="GO:0000938">
    <property type="term" value="C:GARP complex"/>
    <property type="evidence" value="ECO:0007669"/>
    <property type="project" value="InterPro"/>
</dbReference>
<comment type="subcellular location">
    <subcellularLocation>
        <location evidence="1">Golgi apparatus</location>
        <location evidence="1">trans-Golgi network</location>
    </subcellularLocation>
</comment>
<gene>
    <name evidence="10" type="ORF">Cfor_00722</name>
</gene>
<dbReference type="FunCoup" id="A0A6L2Q3E7">
    <property type="interactions" value="1266"/>
</dbReference>